<gene>
    <name evidence="3" type="ORF">IRI77_05480</name>
</gene>
<sequence length="1932" mass="201253">MSRLLTILFLCAAARPMFATGKPFALGSVRFEENRGQAESAVRYLARARGQQVFFTDTGVVFSPPSGPAIRMTFAGSSRPEWVADGPSSDSISYYVGSDPRKWVKAAPVYNRITWRGVYPGVDVTFYGDGDRLEYDLVLAPGADPARVRLQFASPARVSGNADGVLEISEGGTRIHQRVPAIYQETASGDRRRIAGDFQTSGSNAAALKVAAYDPARRLVVDPVIEMATYLGGENDDEIVAVAEGFVAGNTRSIAFPANQPTRRGGRDVFIRGTSQYISSQNSRMFFYGTLIFGGSGDDELAGIALETTLGYVSLAGTTTSQDLPATGTSKYNGGASDGFLATLMVSQGYASLNYTQYIGGSGEDRVTAFSGREYTHAMAGVTDSPDFVVVGDVPQKSPGGGRDAFYGIVSPLSGSRYYGYLGGSGDDAAYAVAVRSNYSVWIGGETRSRDFPFAAASGLAGPSDGFLAEINLPLVYTAAPVITVASYRVGGNGADSVRAIATPPSILSTDPNSPSALRPFTLIDIGFAGTTTSTDLPVRNAAFSQFAGETDSFAGMWNLTAAEPRWLTYLGGSGVDEVTALTMDWAGDLYAGGWTRSADLPVTHALQPASAGGEEGMFAVFDGAGVLHHLTYFGGSGDDRIRDVRPVYGTNGTLARVAGSTTSTDLPQRGPVQDRGGQAEGFWADIGTDFTVGPSELILAKDGLIPFSVRPGRSLFRNPVTYRSSDPSRVRLVYLGRSFDEVTAPPEDNIAIEALTDSGDATITIAAPGFTTKTILVRLYPGVFVPAFSSSTPISTWASPTSLYAVYRAMDPATGQLIGVTNLAIRAGGPQPVLNWSVSDPSVFEIVNNGGSLQLRVLKAGDATVRLTVDGFTVLQSDTTITAAVPRPMTSNLDLRLGRNLYIDIPVTFGVNGRPVTSGYRGTLTARSSDPGRLLLSLAGDQPGAESVTLSMSGYQPVIYAQALAGEGAVQILLTSSESEGETPITVTLEPAVVAWGVLRYIPTGGAVVDPAVSLTAGAQTTQLTLWLQGQSGSTASGYRTGAPPVMLKLSNSDPKVVELNRLSRPVNATDASYTLFGLAAGTAELTLTTSSDDLRPVNDSVHVEVAAPRSAALQANLPATLYVGKDLQVAVTFRYLEPQQVIEVISSDAGAVLLSPSALIAGSAQLSLGPKQNNSDEYTFQVQALKSDGETRVRLRFPTGEEREIRVVLLPSGAGFYGTASSSASQGFDRSMRVTAWALDRQTGIGILTQTPQPGFRIAVNLRGEGGPVRLSPGSVTLTSEAAEASFNYTLPPAGQDATLIVESDAEGAVSPVTSTMRVHPAAAAFSTATMLLARNELREFNIASITSMPALTATSSDPARVLLSTTPSTPASQSLELSTPASRLYIHALAESGTASVFLKSGGVTVLELQIALQPLFLNLTYSNVLTQGGIADYTFSLNASGLRPNIGPYRFNVQSSNPAVATVDPSAFELVAANGRLSAVLRLTGIARGTTKLVFDGPPEIIANPVSVTVSGSPQQTIPSYALGRNLQGAVQLDLGANFSNPNGTIVKLTSSEPGRLLLSRSVSTVGTASVSVAVPAGQHQTQLIYFQAIEVGDAVVQWTSNDVTLPAANIQIARSWVSCAPQGALVAGSTTSTQCSILSATAPPNYLQQLAPRPGLDDLTLGLESSAPDIFTVTPPSVSLQSGGAQVTLRGVAPGSAELRLTPPAAFGPSPDGSETLAVNVKAPRLATSGATETILGKDTQATYRIYVPAGVTVTAASQDAALLLVSADAKAPGAATATAVSNGEGVDLTLQALAGSGTAEVVFTAPGYEELRVAVRLRAAQLYWTSLPYSGTPISVKIGTSALLTLGMRSTDYAAIPRAGSNTVVDVLMDRAGIVTLNPAQVVFSGPGSRGEVNIQGVAPGSVVLRISPPQGFTASATPALVTVGP</sequence>
<proteinExistence type="predicted"/>
<dbReference type="Pfam" id="PF25778">
    <property type="entry name" value="DUF7948"/>
    <property type="match status" value="1"/>
</dbReference>
<dbReference type="PANTHER" id="PTHR35580:SF1">
    <property type="entry name" value="PHYTASE-LIKE DOMAIN-CONTAINING PROTEIN"/>
    <property type="match status" value="1"/>
</dbReference>
<dbReference type="Proteomes" id="UP000593892">
    <property type="component" value="Chromosome"/>
</dbReference>
<dbReference type="InterPro" id="IPR057708">
    <property type="entry name" value="DUF7948"/>
</dbReference>
<dbReference type="PANTHER" id="PTHR35580">
    <property type="entry name" value="CELL SURFACE GLYCOPROTEIN (S-LAYER PROTEIN)-LIKE PROTEIN"/>
    <property type="match status" value="1"/>
</dbReference>
<dbReference type="RefSeq" id="WP_194451070.1">
    <property type="nucleotide sequence ID" value="NZ_CP063849.1"/>
</dbReference>
<reference evidence="3 4" key="1">
    <citation type="submission" date="2020-10" db="EMBL/GenBank/DDBJ databases">
        <title>Complete genome sequence of Paludibaculum fermentans P105T, a facultatively anaerobic acidobacterium capable of dissimilatory Fe(III) reduction.</title>
        <authorList>
            <person name="Dedysh S.N."/>
            <person name="Beletsky A.V."/>
            <person name="Kulichevskaya I.S."/>
            <person name="Mardanov A.V."/>
            <person name="Ravin N.V."/>
        </authorList>
    </citation>
    <scope>NUCLEOTIDE SEQUENCE [LARGE SCALE GENOMIC DNA]</scope>
    <source>
        <strain evidence="3 4">P105</strain>
    </source>
</reference>
<protein>
    <recommendedName>
        <fullName evidence="2">DUF7948 domain-containing protein</fullName>
    </recommendedName>
</protein>
<name>A0A7S7SM09_PALFE</name>
<evidence type="ECO:0000313" key="4">
    <source>
        <dbReference type="Proteomes" id="UP000593892"/>
    </source>
</evidence>
<dbReference type="EMBL" id="CP063849">
    <property type="protein sequence ID" value="QOY89408.1"/>
    <property type="molecule type" value="Genomic_DNA"/>
</dbReference>
<dbReference type="KEGG" id="pfer:IRI77_05480"/>
<dbReference type="InterPro" id="IPR052918">
    <property type="entry name" value="Motility_Chemotaxis_Reg"/>
</dbReference>
<accession>A0A7S7SM09</accession>
<evidence type="ECO:0000259" key="2">
    <source>
        <dbReference type="Pfam" id="PF25778"/>
    </source>
</evidence>
<feature type="signal peptide" evidence="1">
    <location>
        <begin position="1"/>
        <end position="19"/>
    </location>
</feature>
<feature type="domain" description="DUF7948" evidence="2">
    <location>
        <begin position="31"/>
        <end position="224"/>
    </location>
</feature>
<feature type="chain" id="PRO_5032756002" description="DUF7948 domain-containing protein" evidence="1">
    <location>
        <begin position="20"/>
        <end position="1932"/>
    </location>
</feature>
<evidence type="ECO:0000256" key="1">
    <source>
        <dbReference type="SAM" id="SignalP"/>
    </source>
</evidence>
<organism evidence="3 4">
    <name type="scientific">Paludibaculum fermentans</name>
    <dbReference type="NCBI Taxonomy" id="1473598"/>
    <lineage>
        <taxon>Bacteria</taxon>
        <taxon>Pseudomonadati</taxon>
        <taxon>Acidobacteriota</taxon>
        <taxon>Terriglobia</taxon>
        <taxon>Bryobacterales</taxon>
        <taxon>Bryobacteraceae</taxon>
        <taxon>Paludibaculum</taxon>
    </lineage>
</organism>
<evidence type="ECO:0000313" key="3">
    <source>
        <dbReference type="EMBL" id="QOY89408.1"/>
    </source>
</evidence>
<keyword evidence="1" id="KW-0732">Signal</keyword>
<keyword evidence="4" id="KW-1185">Reference proteome</keyword>